<dbReference type="Proteomes" id="UP000256561">
    <property type="component" value="Unassembled WGS sequence"/>
</dbReference>
<proteinExistence type="inferred from homology"/>
<evidence type="ECO:0000256" key="3">
    <source>
        <dbReference type="ARBA" id="ARBA00022801"/>
    </source>
</evidence>
<reference evidence="8" key="1">
    <citation type="submission" date="2018-08" db="EMBL/GenBank/DDBJ databases">
        <authorList>
            <person name="Zhang J."/>
            <person name="Du Z.-J."/>
        </authorList>
    </citation>
    <scope>NUCLEOTIDE SEQUENCE [LARGE SCALE GENOMIC DNA]</scope>
    <source>
        <strain evidence="8">KCTC 52655</strain>
    </source>
</reference>
<sequence>MSRILRCSKWLVIFSTAVLIQTLVGCTQQKSITSNPPNILFVLADDMGYGDLSVTGNISASTPNIDLLAREGLLMEKFYVASPICSPSRVAFITGHHPSEFKIHSFLHNRAANKQRDMADYLPSDPSETNNLMVQHKALAAELSSTRLSWRSDFSSNLQRCIVLA</sequence>
<dbReference type="GO" id="GO:0004065">
    <property type="term" value="F:arylsulfatase activity"/>
    <property type="evidence" value="ECO:0007669"/>
    <property type="project" value="TreeGrafter"/>
</dbReference>
<evidence type="ECO:0000259" key="6">
    <source>
        <dbReference type="Pfam" id="PF00884"/>
    </source>
</evidence>
<dbReference type="Gene3D" id="3.40.720.10">
    <property type="entry name" value="Alkaline Phosphatase, subunit A"/>
    <property type="match status" value="1"/>
</dbReference>
<keyword evidence="2" id="KW-0479">Metal-binding</keyword>
<dbReference type="Pfam" id="PF00884">
    <property type="entry name" value="Sulfatase"/>
    <property type="match status" value="1"/>
</dbReference>
<name>A0A3D8MC28_9ALTE</name>
<comment type="similarity">
    <text evidence="1">Belongs to the sulfatase family.</text>
</comment>
<evidence type="ECO:0000256" key="4">
    <source>
        <dbReference type="ARBA" id="ARBA00022837"/>
    </source>
</evidence>
<dbReference type="RefSeq" id="WP_115591889.1">
    <property type="nucleotide sequence ID" value="NZ_QRHA01000002.1"/>
</dbReference>
<feature type="chain" id="PRO_5017657969" description="Sulfatase N-terminal domain-containing protein" evidence="5">
    <location>
        <begin position="21"/>
        <end position="165"/>
    </location>
</feature>
<dbReference type="PROSITE" id="PS00523">
    <property type="entry name" value="SULFATASE_1"/>
    <property type="match status" value="1"/>
</dbReference>
<keyword evidence="4" id="KW-0106">Calcium</keyword>
<protein>
    <recommendedName>
        <fullName evidence="6">Sulfatase N-terminal domain-containing protein</fullName>
    </recommendedName>
</protein>
<evidence type="ECO:0000256" key="1">
    <source>
        <dbReference type="ARBA" id="ARBA00008779"/>
    </source>
</evidence>
<evidence type="ECO:0000256" key="5">
    <source>
        <dbReference type="SAM" id="SignalP"/>
    </source>
</evidence>
<dbReference type="SUPFAM" id="SSF53649">
    <property type="entry name" value="Alkaline phosphatase-like"/>
    <property type="match status" value="1"/>
</dbReference>
<keyword evidence="3" id="KW-0378">Hydrolase</keyword>
<dbReference type="InterPro" id="IPR017850">
    <property type="entry name" value="Alkaline_phosphatase_core_sf"/>
</dbReference>
<organism evidence="7 8">
    <name type="scientific">Alteromonas aestuariivivens</name>
    <dbReference type="NCBI Taxonomy" id="1938339"/>
    <lineage>
        <taxon>Bacteria</taxon>
        <taxon>Pseudomonadati</taxon>
        <taxon>Pseudomonadota</taxon>
        <taxon>Gammaproteobacteria</taxon>
        <taxon>Alteromonadales</taxon>
        <taxon>Alteromonadaceae</taxon>
        <taxon>Alteromonas/Salinimonas group</taxon>
        <taxon>Alteromonas</taxon>
    </lineage>
</organism>
<accession>A0A3D8MC28</accession>
<evidence type="ECO:0000256" key="2">
    <source>
        <dbReference type="ARBA" id="ARBA00022723"/>
    </source>
</evidence>
<evidence type="ECO:0000313" key="7">
    <source>
        <dbReference type="EMBL" id="RDV27992.1"/>
    </source>
</evidence>
<dbReference type="InterPro" id="IPR000917">
    <property type="entry name" value="Sulfatase_N"/>
</dbReference>
<dbReference type="AlphaFoldDB" id="A0A3D8MC28"/>
<keyword evidence="5" id="KW-0732">Signal</keyword>
<dbReference type="InterPro" id="IPR024607">
    <property type="entry name" value="Sulfatase_CS"/>
</dbReference>
<dbReference type="PANTHER" id="PTHR42693">
    <property type="entry name" value="ARYLSULFATASE FAMILY MEMBER"/>
    <property type="match status" value="1"/>
</dbReference>
<evidence type="ECO:0000313" key="8">
    <source>
        <dbReference type="Proteomes" id="UP000256561"/>
    </source>
</evidence>
<comment type="caution">
    <text evidence="7">The sequence shown here is derived from an EMBL/GenBank/DDBJ whole genome shotgun (WGS) entry which is preliminary data.</text>
</comment>
<dbReference type="EMBL" id="QRHA01000002">
    <property type="protein sequence ID" value="RDV27992.1"/>
    <property type="molecule type" value="Genomic_DNA"/>
</dbReference>
<dbReference type="GO" id="GO:0046872">
    <property type="term" value="F:metal ion binding"/>
    <property type="evidence" value="ECO:0007669"/>
    <property type="project" value="UniProtKB-KW"/>
</dbReference>
<dbReference type="PROSITE" id="PS51257">
    <property type="entry name" value="PROKAR_LIPOPROTEIN"/>
    <property type="match status" value="1"/>
</dbReference>
<keyword evidence="8" id="KW-1185">Reference proteome</keyword>
<gene>
    <name evidence="7" type="ORF">DXV75_03215</name>
</gene>
<dbReference type="PANTHER" id="PTHR42693:SF53">
    <property type="entry name" value="ENDO-4-O-SULFATASE"/>
    <property type="match status" value="1"/>
</dbReference>
<feature type="signal peptide" evidence="5">
    <location>
        <begin position="1"/>
        <end position="20"/>
    </location>
</feature>
<dbReference type="OrthoDB" id="9803751at2"/>
<feature type="domain" description="Sulfatase N-terminal" evidence="6">
    <location>
        <begin position="37"/>
        <end position="113"/>
    </location>
</feature>
<dbReference type="InterPro" id="IPR050738">
    <property type="entry name" value="Sulfatase"/>
</dbReference>